<evidence type="ECO:0000313" key="1">
    <source>
        <dbReference type="EMBL" id="SVE02578.1"/>
    </source>
</evidence>
<protein>
    <submittedName>
        <fullName evidence="1">Uncharacterized protein</fullName>
    </submittedName>
</protein>
<dbReference type="EMBL" id="UINC01189060">
    <property type="protein sequence ID" value="SVE02578.1"/>
    <property type="molecule type" value="Genomic_DNA"/>
</dbReference>
<gene>
    <name evidence="1" type="ORF">METZ01_LOCUS455432</name>
</gene>
<sequence length="26" mass="3071">VFKLKHGLLFPFKVIKEIDQQTAEKI</sequence>
<name>A0A383A6F5_9ZZZZ</name>
<reference evidence="1" key="1">
    <citation type="submission" date="2018-05" db="EMBL/GenBank/DDBJ databases">
        <authorList>
            <person name="Lanie J.A."/>
            <person name="Ng W.-L."/>
            <person name="Kazmierczak K.M."/>
            <person name="Andrzejewski T.M."/>
            <person name="Davidsen T.M."/>
            <person name="Wayne K.J."/>
            <person name="Tettelin H."/>
            <person name="Glass J.I."/>
            <person name="Rusch D."/>
            <person name="Podicherti R."/>
            <person name="Tsui H.-C.T."/>
            <person name="Winkler M.E."/>
        </authorList>
    </citation>
    <scope>NUCLEOTIDE SEQUENCE</scope>
</reference>
<dbReference type="AlphaFoldDB" id="A0A383A6F5"/>
<proteinExistence type="predicted"/>
<accession>A0A383A6F5</accession>
<feature type="non-terminal residue" evidence="1">
    <location>
        <position position="1"/>
    </location>
</feature>
<organism evidence="1">
    <name type="scientific">marine metagenome</name>
    <dbReference type="NCBI Taxonomy" id="408172"/>
    <lineage>
        <taxon>unclassified sequences</taxon>
        <taxon>metagenomes</taxon>
        <taxon>ecological metagenomes</taxon>
    </lineage>
</organism>